<dbReference type="Pfam" id="PF11171">
    <property type="entry name" value="DUF2958"/>
    <property type="match status" value="1"/>
</dbReference>
<sequence length="109" mass="12404">MHNSKLLTEEQLQTIPQLYASTTLKDPICRFKIFLPNSNWTWYIIEIDKSDNNTCYGLVDGFETELGYFSLGELESINDSFGLSAELDSSFKPTKLSKIKQKLKNSKGS</sequence>
<gene>
    <name evidence="1" type="ORF">AF80_10260</name>
</gene>
<name>A0A0G9KVI3_9BACT</name>
<comment type="caution">
    <text evidence="1">The sequence shown here is derived from an EMBL/GenBank/DDBJ whole genome shotgun (WGS) entry which is preliminary data.</text>
</comment>
<organism evidence="1 2">
    <name type="scientific">Aliarcobacter butzleri L355</name>
    <dbReference type="NCBI Taxonomy" id="1447263"/>
    <lineage>
        <taxon>Bacteria</taxon>
        <taxon>Pseudomonadati</taxon>
        <taxon>Campylobacterota</taxon>
        <taxon>Epsilonproteobacteria</taxon>
        <taxon>Campylobacterales</taxon>
        <taxon>Arcobacteraceae</taxon>
        <taxon>Aliarcobacter</taxon>
    </lineage>
</organism>
<dbReference type="EMBL" id="JAIW01000063">
    <property type="protein sequence ID" value="KLE08168.1"/>
    <property type="molecule type" value="Genomic_DNA"/>
</dbReference>
<dbReference type="Proteomes" id="UP000035154">
    <property type="component" value="Unassembled WGS sequence"/>
</dbReference>
<evidence type="ECO:0000313" key="1">
    <source>
        <dbReference type="EMBL" id="KLE08168.1"/>
    </source>
</evidence>
<dbReference type="PATRIC" id="fig|1447263.3.peg.2001"/>
<dbReference type="AlphaFoldDB" id="A0A0G9KVI3"/>
<protein>
    <recommendedName>
        <fullName evidence="3">DUF2958 domain-containing protein</fullName>
    </recommendedName>
</protein>
<proteinExistence type="predicted"/>
<reference evidence="1 2" key="1">
    <citation type="submission" date="2014-01" db="EMBL/GenBank/DDBJ databases">
        <title>Development of a Comparative Genomic Fingerprinting Assay for High Resolution Genotyping of Arcobacter butzleri.</title>
        <authorList>
            <person name="Webb A.L."/>
            <person name="Inglis G.D."/>
            <person name="Kruczkiewicz P."/>
            <person name="Selinger L.B."/>
            <person name="Taboada E.N."/>
        </authorList>
    </citation>
    <scope>NUCLEOTIDE SEQUENCE [LARGE SCALE GENOMIC DNA]</scope>
    <source>
        <strain evidence="1 2">L355</strain>
    </source>
</reference>
<evidence type="ECO:0008006" key="3">
    <source>
        <dbReference type="Google" id="ProtNLM"/>
    </source>
</evidence>
<dbReference type="InterPro" id="IPR021341">
    <property type="entry name" value="DUF2958"/>
</dbReference>
<evidence type="ECO:0000313" key="2">
    <source>
        <dbReference type="Proteomes" id="UP000035154"/>
    </source>
</evidence>
<accession>A0A0G9KVI3</accession>
<dbReference type="RefSeq" id="WP_046998775.1">
    <property type="nucleotide sequence ID" value="NZ_JAIW01000063.1"/>
</dbReference>